<dbReference type="AlphaFoldDB" id="A0A2M8ENK1"/>
<protein>
    <submittedName>
        <fullName evidence="1">Uncharacterized protein</fullName>
    </submittedName>
</protein>
<organism evidence="1 2">
    <name type="scientific">Candidatus Uhrbacteria bacterium CG_4_9_14_0_2_um_filter_41_50</name>
    <dbReference type="NCBI Taxonomy" id="1975031"/>
    <lineage>
        <taxon>Bacteria</taxon>
        <taxon>Candidatus Uhriibacteriota</taxon>
    </lineage>
</organism>
<evidence type="ECO:0000313" key="2">
    <source>
        <dbReference type="Proteomes" id="UP000230251"/>
    </source>
</evidence>
<name>A0A2M8ENK1_9BACT</name>
<dbReference type="EMBL" id="PFSI01000056">
    <property type="protein sequence ID" value="PJC24227.1"/>
    <property type="molecule type" value="Genomic_DNA"/>
</dbReference>
<reference evidence="2" key="1">
    <citation type="submission" date="2017-09" db="EMBL/GenBank/DDBJ databases">
        <title>Depth-based differentiation of microbial function through sediment-hosted aquifers and enrichment of novel symbionts in the deep terrestrial subsurface.</title>
        <authorList>
            <person name="Probst A.J."/>
            <person name="Ladd B."/>
            <person name="Jarett J.K."/>
            <person name="Geller-Mcgrath D.E."/>
            <person name="Sieber C.M.K."/>
            <person name="Emerson J.B."/>
            <person name="Anantharaman K."/>
            <person name="Thomas B.C."/>
            <person name="Malmstrom R."/>
            <person name="Stieglmeier M."/>
            <person name="Klingl A."/>
            <person name="Woyke T."/>
            <person name="Ryan C.M."/>
            <person name="Banfield J.F."/>
        </authorList>
    </citation>
    <scope>NUCLEOTIDE SEQUENCE [LARGE SCALE GENOMIC DNA]</scope>
</reference>
<accession>A0A2M8ENK1</accession>
<sequence length="105" mass="12006">MDLEINLKKLVDGLVDSKSEKNRSYKTKICLKKIKPQFSQHLLTINFPTIKVSLLIYKKGGPTLYIKQVFDDEKENFTLKAGPEIEVEILITKRGEFGKILAVPK</sequence>
<evidence type="ECO:0000313" key="1">
    <source>
        <dbReference type="EMBL" id="PJC24227.1"/>
    </source>
</evidence>
<proteinExistence type="predicted"/>
<gene>
    <name evidence="1" type="ORF">CO057_03980</name>
</gene>
<comment type="caution">
    <text evidence="1">The sequence shown here is derived from an EMBL/GenBank/DDBJ whole genome shotgun (WGS) entry which is preliminary data.</text>
</comment>
<dbReference type="Proteomes" id="UP000230251">
    <property type="component" value="Unassembled WGS sequence"/>
</dbReference>